<keyword evidence="3 6" id="KW-0378">Hydrolase</keyword>
<comment type="caution">
    <text evidence="6">The sequence shown here is derived from an EMBL/GenBank/DDBJ whole genome shotgun (WGS) entry which is preliminary data.</text>
</comment>
<dbReference type="STRING" id="1450648.CLORY_10960"/>
<evidence type="ECO:0000256" key="3">
    <source>
        <dbReference type="ARBA" id="ARBA00022801"/>
    </source>
</evidence>
<evidence type="ECO:0000256" key="4">
    <source>
        <dbReference type="ARBA" id="ARBA00022833"/>
    </source>
</evidence>
<dbReference type="InterPro" id="IPR001279">
    <property type="entry name" value="Metallo-B-lactamas"/>
</dbReference>
<evidence type="ECO:0000313" key="6">
    <source>
        <dbReference type="EMBL" id="OPJ63588.1"/>
    </source>
</evidence>
<dbReference type="InterPro" id="IPR036866">
    <property type="entry name" value="RibonucZ/Hydroxyglut_hydro"/>
</dbReference>
<keyword evidence="2" id="KW-0479">Metal-binding</keyword>
<dbReference type="Proteomes" id="UP000190080">
    <property type="component" value="Unassembled WGS sequence"/>
</dbReference>
<evidence type="ECO:0000259" key="5">
    <source>
        <dbReference type="SMART" id="SM00849"/>
    </source>
</evidence>
<dbReference type="EC" id="3.-.-.-" evidence="6"/>
<dbReference type="PANTHER" id="PTHR46233">
    <property type="entry name" value="HYDROXYACYLGLUTATHIONE HYDROLASE GLOC"/>
    <property type="match status" value="1"/>
</dbReference>
<dbReference type="Pfam" id="PF00753">
    <property type="entry name" value="Lactamase_B"/>
    <property type="match status" value="1"/>
</dbReference>
<accession>A0A1V4IU71</accession>
<dbReference type="SMART" id="SM00849">
    <property type="entry name" value="Lactamase_B"/>
    <property type="match status" value="1"/>
</dbReference>
<comment type="cofactor">
    <cofactor evidence="1">
        <name>Zn(2+)</name>
        <dbReference type="ChEBI" id="CHEBI:29105"/>
    </cofactor>
</comment>
<evidence type="ECO:0000256" key="2">
    <source>
        <dbReference type="ARBA" id="ARBA00022723"/>
    </source>
</evidence>
<dbReference type="GO" id="GO:0046872">
    <property type="term" value="F:metal ion binding"/>
    <property type="evidence" value="ECO:0007669"/>
    <property type="project" value="UniProtKB-KW"/>
</dbReference>
<organism evidence="6 7">
    <name type="scientific">Clostridium oryzae</name>
    <dbReference type="NCBI Taxonomy" id="1450648"/>
    <lineage>
        <taxon>Bacteria</taxon>
        <taxon>Bacillati</taxon>
        <taxon>Bacillota</taxon>
        <taxon>Clostridia</taxon>
        <taxon>Eubacteriales</taxon>
        <taxon>Clostridiaceae</taxon>
        <taxon>Clostridium</taxon>
    </lineage>
</organism>
<dbReference type="InterPro" id="IPR051453">
    <property type="entry name" value="MBL_Glyoxalase_II"/>
</dbReference>
<keyword evidence="7" id="KW-1185">Reference proteome</keyword>
<dbReference type="Gene3D" id="3.60.15.10">
    <property type="entry name" value="Ribonuclease Z/Hydroxyacylglutathione hydrolase-like"/>
    <property type="match status" value="1"/>
</dbReference>
<proteinExistence type="predicted"/>
<dbReference type="AlphaFoldDB" id="A0A1V4IU71"/>
<evidence type="ECO:0000313" key="7">
    <source>
        <dbReference type="Proteomes" id="UP000190080"/>
    </source>
</evidence>
<dbReference type="OrthoDB" id="9802248at2"/>
<gene>
    <name evidence="6" type="ORF">CLORY_10960</name>
</gene>
<dbReference type="RefSeq" id="WP_079422519.1">
    <property type="nucleotide sequence ID" value="NZ_MZGV01000008.1"/>
</dbReference>
<dbReference type="CDD" id="cd06262">
    <property type="entry name" value="metallo-hydrolase-like_MBL-fold"/>
    <property type="match status" value="1"/>
</dbReference>
<name>A0A1V4IU71_9CLOT</name>
<evidence type="ECO:0000256" key="1">
    <source>
        <dbReference type="ARBA" id="ARBA00001947"/>
    </source>
</evidence>
<protein>
    <submittedName>
        <fullName evidence="6">Putative metallo-hydrolase</fullName>
        <ecNumber evidence="6">3.-.-.-</ecNumber>
    </submittedName>
</protein>
<keyword evidence="4" id="KW-0862">Zinc</keyword>
<dbReference type="EMBL" id="MZGV01000008">
    <property type="protein sequence ID" value="OPJ63588.1"/>
    <property type="molecule type" value="Genomic_DNA"/>
</dbReference>
<reference evidence="6 7" key="1">
    <citation type="submission" date="2017-03" db="EMBL/GenBank/DDBJ databases">
        <title>Genome sequence of Clostridium oryzae DSM 28571.</title>
        <authorList>
            <person name="Poehlein A."/>
            <person name="Daniel R."/>
        </authorList>
    </citation>
    <scope>NUCLEOTIDE SEQUENCE [LARGE SCALE GENOMIC DNA]</scope>
    <source>
        <strain evidence="6 7">DSM 28571</strain>
    </source>
</reference>
<dbReference type="GO" id="GO:0016787">
    <property type="term" value="F:hydrolase activity"/>
    <property type="evidence" value="ECO:0007669"/>
    <property type="project" value="UniProtKB-KW"/>
</dbReference>
<dbReference type="PANTHER" id="PTHR46233:SF3">
    <property type="entry name" value="HYDROXYACYLGLUTATHIONE HYDROLASE GLOC"/>
    <property type="match status" value="1"/>
</dbReference>
<dbReference type="SUPFAM" id="SSF56281">
    <property type="entry name" value="Metallo-hydrolase/oxidoreductase"/>
    <property type="match status" value="1"/>
</dbReference>
<feature type="domain" description="Metallo-beta-lactamase" evidence="5">
    <location>
        <begin position="12"/>
        <end position="186"/>
    </location>
</feature>
<sequence>MKYKSLVTNYIGENCYIIFEEESKEIAVIDPGGSEDTIFKFIHEFKGKVKYIILTHSHFDHVGALFEVYSRYKASVYLNSKEHHMIMKSGSELFNVENKQAIKYEFIDEKTELSLGNVKIKCIDTPGHSPGGMCFYIDNILVTGDTLFRASVGRTDFIGGDTEALIRNIKEKLYILPEETIVLPGHGETSTIGYEKQNNPYTL</sequence>